<sequence length="80" mass="8815">MDPLDRAAGLDIMPYLFRRRDGEAPGTAEEQGPSQHRFVVALETFSKLVLLVICFYAASRRVFSTRAQDTAPDAEGQCPG</sequence>
<comment type="caution">
    <text evidence="1">The sequence shown here is derived from an EMBL/GenBank/DDBJ whole genome shotgun (WGS) entry which is preliminary data.</text>
</comment>
<accession>A0A9P3LM53</accession>
<dbReference type="Proteomes" id="UP000703269">
    <property type="component" value="Unassembled WGS sequence"/>
</dbReference>
<name>A0A9P3LM53_9APHY</name>
<gene>
    <name evidence="1" type="ORF">PsYK624_163380</name>
</gene>
<proteinExistence type="predicted"/>
<dbReference type="EMBL" id="BPQB01000132">
    <property type="protein sequence ID" value="GJF00061.1"/>
    <property type="molecule type" value="Genomic_DNA"/>
</dbReference>
<dbReference type="AlphaFoldDB" id="A0A9P3LM53"/>
<evidence type="ECO:0000313" key="1">
    <source>
        <dbReference type="EMBL" id="GJF00061.1"/>
    </source>
</evidence>
<evidence type="ECO:0000313" key="2">
    <source>
        <dbReference type="Proteomes" id="UP000703269"/>
    </source>
</evidence>
<keyword evidence="2" id="KW-1185">Reference proteome</keyword>
<reference evidence="1 2" key="1">
    <citation type="submission" date="2021-08" db="EMBL/GenBank/DDBJ databases">
        <title>Draft Genome Sequence of Phanerochaete sordida strain YK-624.</title>
        <authorList>
            <person name="Mori T."/>
            <person name="Dohra H."/>
            <person name="Suzuki T."/>
            <person name="Kawagishi H."/>
            <person name="Hirai H."/>
        </authorList>
    </citation>
    <scope>NUCLEOTIDE SEQUENCE [LARGE SCALE GENOMIC DNA]</scope>
    <source>
        <strain evidence="1 2">YK-624</strain>
    </source>
</reference>
<organism evidence="1 2">
    <name type="scientific">Phanerochaete sordida</name>
    <dbReference type="NCBI Taxonomy" id="48140"/>
    <lineage>
        <taxon>Eukaryota</taxon>
        <taxon>Fungi</taxon>
        <taxon>Dikarya</taxon>
        <taxon>Basidiomycota</taxon>
        <taxon>Agaricomycotina</taxon>
        <taxon>Agaricomycetes</taxon>
        <taxon>Polyporales</taxon>
        <taxon>Phanerochaetaceae</taxon>
        <taxon>Phanerochaete</taxon>
    </lineage>
</organism>
<protein>
    <submittedName>
        <fullName evidence="1">Uncharacterized protein</fullName>
    </submittedName>
</protein>